<accession>A0A6J7ER11</accession>
<sequence length="113" mass="12402">MELLGLLRQAGGKRVAPDARRLIDAGARDDEGPRHRRVAHDLVDGIGLTRQQALVDLQALGRQDGAVDDQLVTRGQDDDVVEHDGIGAHREIDSVAADHRLRLADHRELRKGP</sequence>
<dbReference type="EMBL" id="CAFBLS010000197">
    <property type="protein sequence ID" value="CAB4882539.1"/>
    <property type="molecule type" value="Genomic_DNA"/>
</dbReference>
<evidence type="ECO:0000313" key="1">
    <source>
        <dbReference type="EMBL" id="CAB4882539.1"/>
    </source>
</evidence>
<dbReference type="AlphaFoldDB" id="A0A6J7ER11"/>
<reference evidence="1" key="1">
    <citation type="submission" date="2020-05" db="EMBL/GenBank/DDBJ databases">
        <authorList>
            <person name="Chiriac C."/>
            <person name="Salcher M."/>
            <person name="Ghai R."/>
            <person name="Kavagutti S V."/>
        </authorList>
    </citation>
    <scope>NUCLEOTIDE SEQUENCE</scope>
</reference>
<gene>
    <name evidence="1" type="ORF">UFOPK3402_01451</name>
</gene>
<protein>
    <submittedName>
        <fullName evidence="1">Unannotated protein</fullName>
    </submittedName>
</protein>
<organism evidence="1">
    <name type="scientific">freshwater metagenome</name>
    <dbReference type="NCBI Taxonomy" id="449393"/>
    <lineage>
        <taxon>unclassified sequences</taxon>
        <taxon>metagenomes</taxon>
        <taxon>ecological metagenomes</taxon>
    </lineage>
</organism>
<proteinExistence type="predicted"/>
<name>A0A6J7ER11_9ZZZZ</name>